<feature type="region of interest" description="Disordered" evidence="13">
    <location>
        <begin position="1"/>
        <end position="22"/>
    </location>
</feature>
<keyword evidence="9" id="KW-0966">Cell projection</keyword>
<evidence type="ECO:0000256" key="7">
    <source>
        <dbReference type="ARBA" id="ARBA00023069"/>
    </source>
</evidence>
<sequence>MGPKKKGKKDKGGGETDGMKLGEVDQLKKLQMDALAMEVQRNFDTEVKSSAEATARQMKLRMSDVNRLYEEEKTNTYEITRDMTRQYKDMQETLVSKINQLEGTIQELKDELETNRATFQQKLRAKEKVIGDQEEEIKDMKSKMEGMAAEFGDMLKKTLDKMKERIELNSANFEEQSVPINKRLEEFNLKD</sequence>
<dbReference type="PANTHER" id="PTHR28656">
    <property type="entry name" value="COILED-COIL DOMAIN-CONTAINING PROTEIN 153"/>
    <property type="match status" value="1"/>
</dbReference>
<evidence type="ECO:0000256" key="11">
    <source>
        <dbReference type="ARBA" id="ARBA00044800"/>
    </source>
</evidence>
<keyword evidence="7" id="KW-0969">Cilium</keyword>
<proteinExistence type="inferred from homology"/>
<keyword evidence="4" id="KW-0963">Cytoplasm</keyword>
<evidence type="ECO:0000256" key="4">
    <source>
        <dbReference type="ARBA" id="ARBA00022490"/>
    </source>
</evidence>
<evidence type="ECO:0000256" key="10">
    <source>
        <dbReference type="ARBA" id="ARBA00044754"/>
    </source>
</evidence>
<dbReference type="Proteomes" id="UP001162640">
    <property type="component" value="Unassembled WGS sequence"/>
</dbReference>
<keyword evidence="5" id="KW-0282">Flagellum</keyword>
<comment type="function">
    <text evidence="1">Component of the nexin-dynein regulatory complex (N-DRC), a key regulator of ciliary/flagellar motility which maintains the alignment and integrity of the distal axoneme and regulates microtubule sliding in motile axonemes.</text>
</comment>
<organism evidence="14 15">
    <name type="scientific">Triparma laevis f. inornata</name>
    <dbReference type="NCBI Taxonomy" id="1714386"/>
    <lineage>
        <taxon>Eukaryota</taxon>
        <taxon>Sar</taxon>
        <taxon>Stramenopiles</taxon>
        <taxon>Ochrophyta</taxon>
        <taxon>Bolidophyceae</taxon>
        <taxon>Parmales</taxon>
        <taxon>Triparmaceae</taxon>
        <taxon>Triparma</taxon>
    </lineage>
</organism>
<reference evidence="15" key="1">
    <citation type="journal article" date="2023" name="Commun. Biol.">
        <title>Genome analysis of Parmales, the sister group of diatoms, reveals the evolutionary specialization of diatoms from phago-mixotrophs to photoautotrophs.</title>
        <authorList>
            <person name="Ban H."/>
            <person name="Sato S."/>
            <person name="Yoshikawa S."/>
            <person name="Yamada K."/>
            <person name="Nakamura Y."/>
            <person name="Ichinomiya M."/>
            <person name="Sato N."/>
            <person name="Blanc-Mathieu R."/>
            <person name="Endo H."/>
            <person name="Kuwata A."/>
            <person name="Ogata H."/>
        </authorList>
    </citation>
    <scope>NUCLEOTIDE SEQUENCE [LARGE SCALE GENOMIC DNA]</scope>
</reference>
<evidence type="ECO:0000256" key="1">
    <source>
        <dbReference type="ARBA" id="ARBA00003029"/>
    </source>
</evidence>
<evidence type="ECO:0000256" key="13">
    <source>
        <dbReference type="SAM" id="MobiDB-lite"/>
    </source>
</evidence>
<comment type="caution">
    <text evidence="14">The sequence shown here is derived from an EMBL/GenBank/DDBJ whole genome shotgun (WGS) entry which is preliminary data.</text>
</comment>
<comment type="similarity">
    <text evidence="10">Belongs to the DRC12 family.</text>
</comment>
<evidence type="ECO:0000256" key="12">
    <source>
        <dbReference type="SAM" id="Coils"/>
    </source>
</evidence>
<feature type="compositionally biased region" description="Basic and acidic residues" evidence="13">
    <location>
        <begin position="10"/>
        <end position="22"/>
    </location>
</feature>
<feature type="coiled-coil region" evidence="12">
    <location>
        <begin position="91"/>
        <end position="176"/>
    </location>
</feature>
<accession>A0A9W7EWY0</accession>
<dbReference type="PANTHER" id="PTHR28656:SF1">
    <property type="entry name" value="COILED-COIL DOMAIN-CONTAINING PROTEIN 153"/>
    <property type="match status" value="1"/>
</dbReference>
<dbReference type="InterPro" id="IPR033585">
    <property type="entry name" value="DRC12-like"/>
</dbReference>
<comment type="subcellular location">
    <subcellularLocation>
        <location evidence="2">Cytoplasm</location>
        <location evidence="2">Cytoskeleton</location>
        <location evidence="2">Flagellum axoneme</location>
    </subcellularLocation>
</comment>
<evidence type="ECO:0000313" key="14">
    <source>
        <dbReference type="EMBL" id="GMH92848.1"/>
    </source>
</evidence>
<evidence type="ECO:0000256" key="8">
    <source>
        <dbReference type="ARBA" id="ARBA00023212"/>
    </source>
</evidence>
<evidence type="ECO:0000256" key="9">
    <source>
        <dbReference type="ARBA" id="ARBA00023273"/>
    </source>
</evidence>
<evidence type="ECO:0000256" key="3">
    <source>
        <dbReference type="ARBA" id="ARBA00011248"/>
    </source>
</evidence>
<evidence type="ECO:0000256" key="2">
    <source>
        <dbReference type="ARBA" id="ARBA00004611"/>
    </source>
</evidence>
<dbReference type="EMBL" id="BLQM01000506">
    <property type="protein sequence ID" value="GMH92848.1"/>
    <property type="molecule type" value="Genomic_DNA"/>
</dbReference>
<name>A0A9W7EWY0_9STRA</name>
<evidence type="ECO:0000256" key="5">
    <source>
        <dbReference type="ARBA" id="ARBA00022846"/>
    </source>
</evidence>
<keyword evidence="6 12" id="KW-0175">Coiled coil</keyword>
<dbReference type="AlphaFoldDB" id="A0A9W7EWY0"/>
<keyword evidence="8" id="KW-0206">Cytoskeleton</keyword>
<evidence type="ECO:0000256" key="6">
    <source>
        <dbReference type="ARBA" id="ARBA00023054"/>
    </source>
</evidence>
<protein>
    <recommendedName>
        <fullName evidence="11">Dynein regulatory complex protein 12</fullName>
    </recommendedName>
</protein>
<comment type="subunit">
    <text evidence="3">Component of the nexin-dynein regulatory complex (N-DRC).</text>
</comment>
<gene>
    <name evidence="14" type="ORF">TL16_g12469</name>
</gene>
<evidence type="ECO:0000313" key="15">
    <source>
        <dbReference type="Proteomes" id="UP001162640"/>
    </source>
</evidence>